<evidence type="ECO:0000313" key="2">
    <source>
        <dbReference type="EMBL" id="OGD81463.1"/>
    </source>
</evidence>
<keyword evidence="1" id="KW-0472">Membrane</keyword>
<dbReference type="Proteomes" id="UP000179237">
    <property type="component" value="Unassembled WGS sequence"/>
</dbReference>
<organism evidence="2 3">
    <name type="scientific">Candidatus Collierbacteria bacterium RIFOXYD1_FULL_40_9</name>
    <dbReference type="NCBI Taxonomy" id="1817731"/>
    <lineage>
        <taxon>Bacteria</taxon>
        <taxon>Candidatus Collieribacteriota</taxon>
    </lineage>
</organism>
<evidence type="ECO:0000256" key="1">
    <source>
        <dbReference type="SAM" id="Phobius"/>
    </source>
</evidence>
<reference evidence="2 3" key="1">
    <citation type="journal article" date="2016" name="Nat. Commun.">
        <title>Thousands of microbial genomes shed light on interconnected biogeochemical processes in an aquifer system.</title>
        <authorList>
            <person name="Anantharaman K."/>
            <person name="Brown C.T."/>
            <person name="Hug L.A."/>
            <person name="Sharon I."/>
            <person name="Castelle C.J."/>
            <person name="Probst A.J."/>
            <person name="Thomas B.C."/>
            <person name="Singh A."/>
            <person name="Wilkins M.J."/>
            <person name="Karaoz U."/>
            <person name="Brodie E.L."/>
            <person name="Williams K.H."/>
            <person name="Hubbard S.S."/>
            <person name="Banfield J.F."/>
        </authorList>
    </citation>
    <scope>NUCLEOTIDE SEQUENCE [LARGE SCALE GENOMIC DNA]</scope>
</reference>
<keyword evidence="1" id="KW-1133">Transmembrane helix</keyword>
<dbReference type="AlphaFoldDB" id="A0A1F5FPB9"/>
<evidence type="ECO:0000313" key="3">
    <source>
        <dbReference type="Proteomes" id="UP000179237"/>
    </source>
</evidence>
<name>A0A1F5FPB9_9BACT</name>
<comment type="caution">
    <text evidence="2">The sequence shown here is derived from an EMBL/GenBank/DDBJ whole genome shotgun (WGS) entry which is preliminary data.</text>
</comment>
<accession>A0A1F5FPB9</accession>
<feature type="transmembrane region" description="Helical" evidence="1">
    <location>
        <begin position="17"/>
        <end position="35"/>
    </location>
</feature>
<protein>
    <submittedName>
        <fullName evidence="2">Uncharacterized protein</fullName>
    </submittedName>
</protein>
<proteinExistence type="predicted"/>
<gene>
    <name evidence="2" type="ORF">A2572_02430</name>
</gene>
<sequence>MDTKKSALNLYNLLNKLPYMTIGQKIIAITLYLYADKKTKQEIFSFYSDQLNKLKNKPSFKRAKNHLQK</sequence>
<dbReference type="EMBL" id="MFAQ01000043">
    <property type="protein sequence ID" value="OGD81463.1"/>
    <property type="molecule type" value="Genomic_DNA"/>
</dbReference>
<keyword evidence="1" id="KW-0812">Transmembrane</keyword>